<evidence type="ECO:0000256" key="2">
    <source>
        <dbReference type="SAM" id="MobiDB-lite"/>
    </source>
</evidence>
<feature type="chain" id="PRO_5032290964" evidence="3">
    <location>
        <begin position="31"/>
        <end position="529"/>
    </location>
</feature>
<feature type="signal peptide" evidence="3">
    <location>
        <begin position="1"/>
        <end position="30"/>
    </location>
</feature>
<dbReference type="PANTHER" id="PTHR43108:SF8">
    <property type="entry name" value="SD21168P"/>
    <property type="match status" value="1"/>
</dbReference>
<dbReference type="PIRSF" id="PIRSF036666">
    <property type="entry name" value="G6S"/>
    <property type="match status" value="1"/>
</dbReference>
<feature type="region of interest" description="Disordered" evidence="2">
    <location>
        <begin position="479"/>
        <end position="500"/>
    </location>
</feature>
<dbReference type="Proteomes" id="UP000576393">
    <property type="component" value="Unassembled WGS sequence"/>
</dbReference>
<dbReference type="PANTHER" id="PTHR43108">
    <property type="entry name" value="N-ACETYLGLUCOSAMINE-6-SULFATASE FAMILY MEMBER"/>
    <property type="match status" value="1"/>
</dbReference>
<feature type="domain" description="Sulfatase N-terminal" evidence="4">
    <location>
        <begin position="34"/>
        <end position="366"/>
    </location>
</feature>
<organism evidence="5 6">
    <name type="scientific">Streptosporangium sandarakinum</name>
    <dbReference type="NCBI Taxonomy" id="1260955"/>
    <lineage>
        <taxon>Bacteria</taxon>
        <taxon>Bacillati</taxon>
        <taxon>Actinomycetota</taxon>
        <taxon>Actinomycetes</taxon>
        <taxon>Streptosporangiales</taxon>
        <taxon>Streptosporangiaceae</taxon>
        <taxon>Streptosporangium</taxon>
    </lineage>
</organism>
<comment type="caution">
    <text evidence="5">The sequence shown here is derived from an EMBL/GenBank/DDBJ whole genome shotgun (WGS) entry which is preliminary data.</text>
</comment>
<dbReference type="EMBL" id="JACCCO010000002">
    <property type="protein sequence ID" value="NYF41892.1"/>
    <property type="molecule type" value="Genomic_DNA"/>
</dbReference>
<evidence type="ECO:0000313" key="6">
    <source>
        <dbReference type="Proteomes" id="UP000576393"/>
    </source>
</evidence>
<feature type="modified residue" description="3-oxoalanine (Cys)" evidence="1">
    <location>
        <position position="76"/>
    </location>
</feature>
<protein>
    <submittedName>
        <fullName evidence="5">Arylsulfatase A-like enzyme</fullName>
    </submittedName>
</protein>
<dbReference type="RefSeq" id="WP_179824031.1">
    <property type="nucleotide sequence ID" value="NZ_JACCCO010000002.1"/>
</dbReference>
<dbReference type="InterPro" id="IPR012251">
    <property type="entry name" value="GlcNAc_6-SO4ase"/>
</dbReference>
<gene>
    <name evidence="5" type="ORF">HDA43_004093</name>
</gene>
<evidence type="ECO:0000313" key="5">
    <source>
        <dbReference type="EMBL" id="NYF41892.1"/>
    </source>
</evidence>
<dbReference type="Pfam" id="PF00884">
    <property type="entry name" value="Sulfatase"/>
    <property type="match status" value="1"/>
</dbReference>
<sequence length="529" mass="57553">MLNTVRKLLCLTLLSVLAAASGLAPTAAQAVRRPNIVFILTDDLEAGNLHLFPNIWNQLVLAGTGFERFFVSNSWCCPSRSSILRSQYVHSHGVLTNTGPEGGFEKFFTSGLERSTIGTWMQDAGYRTGLMGKYLNHYPGGIAPPDHVPPGWDEWDVPVRNLYNEYDYALNENGTVRAYGSLPQDYLGDVLSEKAQAFVSQPGDQPFFLYLAPIAPHNPANCAPRHAEAFPYATAPRTPSFNQEDVSAEPLWMRMRPRFGALATQRIDERYRRRLRAMLGVDDMVGALVETLRAAGKLDDTYIFFGSDNGFHLGQHRLQHGKTTPFDEAIRVPLVVRGPGVRPGGVVEEMGANVDLAPTFADLAGARLPSFVEGRSLVPLLQGRTPPSWRQNVLLEFNRPFNLDSARQTPVPAYRGMRTARYTFVRYATGEYQLYDLVTDPYQLHNLAAGVPPSVISAFDRQLDALATCSGESCRVADSVQPPSITGTVPSPASSLGPVSLGVPGPSSGVVPAPVSATSEGLPGAALMP</sequence>
<proteinExistence type="predicted"/>
<name>A0A852UWX2_9ACTN</name>
<evidence type="ECO:0000256" key="1">
    <source>
        <dbReference type="PIRSR" id="PIRSR036666-50"/>
    </source>
</evidence>
<dbReference type="CDD" id="cd16147">
    <property type="entry name" value="G6S"/>
    <property type="match status" value="1"/>
</dbReference>
<dbReference type="Gene3D" id="3.40.720.10">
    <property type="entry name" value="Alkaline Phosphatase, subunit A"/>
    <property type="match status" value="1"/>
</dbReference>
<dbReference type="GO" id="GO:0030203">
    <property type="term" value="P:glycosaminoglycan metabolic process"/>
    <property type="evidence" value="ECO:0007669"/>
    <property type="project" value="InterPro"/>
</dbReference>
<reference evidence="5 6" key="1">
    <citation type="submission" date="2020-07" db="EMBL/GenBank/DDBJ databases">
        <title>Sequencing the genomes of 1000 actinobacteria strains.</title>
        <authorList>
            <person name="Klenk H.-P."/>
        </authorList>
    </citation>
    <scope>NUCLEOTIDE SEQUENCE [LARGE SCALE GENOMIC DNA]</scope>
    <source>
        <strain evidence="5 6">DSM 45763</strain>
    </source>
</reference>
<comment type="PTM">
    <text evidence="1">The conversion to 3-oxoalanine (also known as C-formylglycine, FGly), of a serine or cysteine residue in prokaryotes and of a cysteine residue in eukaryotes, is critical for catalytic activity.</text>
</comment>
<keyword evidence="6" id="KW-1185">Reference proteome</keyword>
<dbReference type="AlphaFoldDB" id="A0A852UWX2"/>
<evidence type="ECO:0000259" key="4">
    <source>
        <dbReference type="Pfam" id="PF00884"/>
    </source>
</evidence>
<keyword evidence="3" id="KW-0732">Signal</keyword>
<dbReference type="GO" id="GO:0008449">
    <property type="term" value="F:N-acetylglucosamine-6-sulfatase activity"/>
    <property type="evidence" value="ECO:0007669"/>
    <property type="project" value="InterPro"/>
</dbReference>
<dbReference type="InterPro" id="IPR000917">
    <property type="entry name" value="Sulfatase_N"/>
</dbReference>
<accession>A0A852UWX2</accession>
<dbReference type="InterPro" id="IPR017850">
    <property type="entry name" value="Alkaline_phosphatase_core_sf"/>
</dbReference>
<feature type="compositionally biased region" description="Polar residues" evidence="2">
    <location>
        <begin position="481"/>
        <end position="493"/>
    </location>
</feature>
<dbReference type="SUPFAM" id="SSF53649">
    <property type="entry name" value="Alkaline phosphatase-like"/>
    <property type="match status" value="1"/>
</dbReference>
<evidence type="ECO:0000256" key="3">
    <source>
        <dbReference type="SAM" id="SignalP"/>
    </source>
</evidence>